<dbReference type="GO" id="GO:0000902">
    <property type="term" value="P:cell morphogenesis"/>
    <property type="evidence" value="ECO:0007669"/>
    <property type="project" value="InterPro"/>
</dbReference>
<organism evidence="7">
    <name type="scientific">bioreactor metagenome</name>
    <dbReference type="NCBI Taxonomy" id="1076179"/>
    <lineage>
        <taxon>unclassified sequences</taxon>
        <taxon>metagenomes</taxon>
        <taxon>ecological metagenomes</taxon>
    </lineage>
</organism>
<comment type="similarity">
    <text evidence="6">Belongs to the FtsA/MreB family.</text>
</comment>
<keyword evidence="2" id="KW-0963">Cytoplasm</keyword>
<proteinExistence type="inferred from homology"/>
<dbReference type="GO" id="GO:0008360">
    <property type="term" value="P:regulation of cell shape"/>
    <property type="evidence" value="ECO:0007669"/>
    <property type="project" value="UniProtKB-KW"/>
</dbReference>
<evidence type="ECO:0000256" key="6">
    <source>
        <dbReference type="ARBA" id="ARBA00023458"/>
    </source>
</evidence>
<keyword evidence="5" id="KW-0133">Cell shape</keyword>
<dbReference type="SUPFAM" id="SSF53067">
    <property type="entry name" value="Actin-like ATPase domain"/>
    <property type="match status" value="2"/>
</dbReference>
<gene>
    <name evidence="7" type="primary">mbl_13</name>
    <name evidence="7" type="ORF">SDC9_82583</name>
</gene>
<evidence type="ECO:0000256" key="1">
    <source>
        <dbReference type="ARBA" id="ARBA00004496"/>
    </source>
</evidence>
<comment type="subcellular location">
    <subcellularLocation>
        <location evidence="1">Cytoplasm</location>
    </subcellularLocation>
</comment>
<keyword evidence="3" id="KW-0547">Nucleotide-binding</keyword>
<dbReference type="GO" id="GO:0005524">
    <property type="term" value="F:ATP binding"/>
    <property type="evidence" value="ECO:0007669"/>
    <property type="project" value="UniProtKB-KW"/>
</dbReference>
<dbReference type="PANTHER" id="PTHR42749:SF1">
    <property type="entry name" value="CELL SHAPE-DETERMINING PROTEIN MREB"/>
    <property type="match status" value="1"/>
</dbReference>
<dbReference type="AlphaFoldDB" id="A0A644Z6S4"/>
<dbReference type="PANTHER" id="PTHR42749">
    <property type="entry name" value="CELL SHAPE-DETERMINING PROTEIN MREB"/>
    <property type="match status" value="1"/>
</dbReference>
<evidence type="ECO:0000256" key="3">
    <source>
        <dbReference type="ARBA" id="ARBA00022741"/>
    </source>
</evidence>
<dbReference type="NCBIfam" id="TIGR00904">
    <property type="entry name" value="mreB"/>
    <property type="match status" value="1"/>
</dbReference>
<dbReference type="HAMAP" id="MF_02207">
    <property type="entry name" value="MreB"/>
    <property type="match status" value="1"/>
</dbReference>
<accession>A0A644Z6S4</accession>
<dbReference type="PRINTS" id="PR01652">
    <property type="entry name" value="SHAPEPROTEIN"/>
</dbReference>
<dbReference type="Pfam" id="PF06723">
    <property type="entry name" value="MreB_Mbl"/>
    <property type="match status" value="1"/>
</dbReference>
<evidence type="ECO:0000256" key="4">
    <source>
        <dbReference type="ARBA" id="ARBA00022840"/>
    </source>
</evidence>
<evidence type="ECO:0000256" key="5">
    <source>
        <dbReference type="ARBA" id="ARBA00022960"/>
    </source>
</evidence>
<sequence length="345" mass="37632">MGLFDTSDIGIDLGTSSTLVYVKNKGIVLKEPSVVAVERVTGRIVAIGEEARKMMGRAPANILVIRPLRDGVISNFDVTARMLRYFFQKVVGTRLLYKPRAVVCVPSGVTEAEKRCVIEASDEAGARYTYLIEEPIAAAIGAGLDINEPKGHMVLDIGGGTTDIAVIAYGAVVLSDSIKMAGDKFDDALRRYMKRKHSIYIGERNAEDIKIAYGRAHTEKEQRIIEVRGRNINTGLPEAVPIGTNEMVDALSEPLAAIMERVRGLFERTPPELATDIAETGIVVTGGGALLAGFDRYVTERTNVPCRIAEDPVSCVALGTGKVLEDFHKYNAAIYDYRRGEYYDG</sequence>
<dbReference type="EMBL" id="VSSQ01007461">
    <property type="protein sequence ID" value="MPM35988.1"/>
    <property type="molecule type" value="Genomic_DNA"/>
</dbReference>
<dbReference type="GO" id="GO:0005737">
    <property type="term" value="C:cytoplasm"/>
    <property type="evidence" value="ECO:0007669"/>
    <property type="project" value="UniProtKB-SubCell"/>
</dbReference>
<name>A0A644Z6S4_9ZZZZ</name>
<comment type="caution">
    <text evidence="7">The sequence shown here is derived from an EMBL/GenBank/DDBJ whole genome shotgun (WGS) entry which is preliminary data.</text>
</comment>
<reference evidence="7" key="1">
    <citation type="submission" date="2019-08" db="EMBL/GenBank/DDBJ databases">
        <authorList>
            <person name="Kucharzyk K."/>
            <person name="Murdoch R.W."/>
            <person name="Higgins S."/>
            <person name="Loffler F."/>
        </authorList>
    </citation>
    <scope>NUCLEOTIDE SEQUENCE</scope>
</reference>
<evidence type="ECO:0000256" key="2">
    <source>
        <dbReference type="ARBA" id="ARBA00022490"/>
    </source>
</evidence>
<evidence type="ECO:0000313" key="7">
    <source>
        <dbReference type="EMBL" id="MPM35988.1"/>
    </source>
</evidence>
<dbReference type="InterPro" id="IPR004753">
    <property type="entry name" value="MreB"/>
</dbReference>
<dbReference type="CDD" id="cd10225">
    <property type="entry name" value="ASKHA_NBD_MreB-like"/>
    <property type="match status" value="1"/>
</dbReference>
<dbReference type="InterPro" id="IPR056546">
    <property type="entry name" value="MreB_MamK-like"/>
</dbReference>
<keyword evidence="4" id="KW-0067">ATP-binding</keyword>
<dbReference type="Gene3D" id="3.30.420.40">
    <property type="match status" value="3"/>
</dbReference>
<dbReference type="InterPro" id="IPR043129">
    <property type="entry name" value="ATPase_NBD"/>
</dbReference>
<dbReference type="NCBIfam" id="NF010539">
    <property type="entry name" value="PRK13927.1"/>
    <property type="match status" value="1"/>
</dbReference>
<protein>
    <submittedName>
        <fullName evidence="7">MreB-like protein</fullName>
    </submittedName>
</protein>